<evidence type="ECO:0000256" key="2">
    <source>
        <dbReference type="ARBA" id="ARBA00005546"/>
    </source>
</evidence>
<gene>
    <name evidence="6" type="ORF">HHI36_008147</name>
</gene>
<proteinExistence type="inferred from homology"/>
<dbReference type="InterPro" id="IPR036504">
    <property type="entry name" value="CGI121/TPRKB_sf"/>
</dbReference>
<evidence type="ECO:0000256" key="1">
    <source>
        <dbReference type="ARBA" id="ARBA00004123"/>
    </source>
</evidence>
<reference evidence="6 7" key="1">
    <citation type="journal article" date="2021" name="BMC Biol.">
        <title>Horizontally acquired antibacterial genes associated with adaptive radiation of ladybird beetles.</title>
        <authorList>
            <person name="Li H.S."/>
            <person name="Tang X.F."/>
            <person name="Huang Y.H."/>
            <person name="Xu Z.Y."/>
            <person name="Chen M.L."/>
            <person name="Du X.Y."/>
            <person name="Qiu B.Y."/>
            <person name="Chen P.T."/>
            <person name="Zhang W."/>
            <person name="Slipinski A."/>
            <person name="Escalona H.E."/>
            <person name="Waterhouse R.M."/>
            <person name="Zwick A."/>
            <person name="Pang H."/>
        </authorList>
    </citation>
    <scope>NUCLEOTIDE SEQUENCE [LARGE SCALE GENOMIC DNA]</scope>
    <source>
        <strain evidence="6">SYSU2018</strain>
    </source>
</reference>
<dbReference type="PANTHER" id="PTHR15840">
    <property type="entry name" value="CGI-121 FAMILY MEMBER"/>
    <property type="match status" value="1"/>
</dbReference>
<comment type="similarity">
    <text evidence="2 5">Belongs to the CGI121/TPRKB family.</text>
</comment>
<dbReference type="GO" id="GO:0005634">
    <property type="term" value="C:nucleus"/>
    <property type="evidence" value="ECO:0007669"/>
    <property type="project" value="UniProtKB-SubCell"/>
</dbReference>
<dbReference type="SUPFAM" id="SSF143870">
    <property type="entry name" value="PF0523-like"/>
    <property type="match status" value="1"/>
</dbReference>
<keyword evidence="3" id="KW-0819">tRNA processing</keyword>
<comment type="caution">
    <text evidence="6">The sequence shown here is derived from an EMBL/GenBank/DDBJ whole genome shotgun (WGS) entry which is preliminary data.</text>
</comment>
<comment type="subcellular location">
    <subcellularLocation>
        <location evidence="1">Nucleus</location>
    </subcellularLocation>
</comment>
<protein>
    <submittedName>
        <fullName evidence="6">Uncharacterized protein</fullName>
    </submittedName>
</protein>
<evidence type="ECO:0000256" key="4">
    <source>
        <dbReference type="ARBA" id="ARBA00023242"/>
    </source>
</evidence>
<dbReference type="GO" id="GO:0008033">
    <property type="term" value="P:tRNA processing"/>
    <property type="evidence" value="ECO:0007669"/>
    <property type="project" value="UniProtKB-KW"/>
</dbReference>
<evidence type="ECO:0000256" key="5">
    <source>
        <dbReference type="RuleBase" id="RU004398"/>
    </source>
</evidence>
<organism evidence="6 7">
    <name type="scientific">Cryptolaemus montrouzieri</name>
    <dbReference type="NCBI Taxonomy" id="559131"/>
    <lineage>
        <taxon>Eukaryota</taxon>
        <taxon>Metazoa</taxon>
        <taxon>Ecdysozoa</taxon>
        <taxon>Arthropoda</taxon>
        <taxon>Hexapoda</taxon>
        <taxon>Insecta</taxon>
        <taxon>Pterygota</taxon>
        <taxon>Neoptera</taxon>
        <taxon>Endopterygota</taxon>
        <taxon>Coleoptera</taxon>
        <taxon>Polyphaga</taxon>
        <taxon>Cucujiformia</taxon>
        <taxon>Coccinelloidea</taxon>
        <taxon>Coccinellidae</taxon>
        <taxon>Scymninae</taxon>
        <taxon>Scymnini</taxon>
        <taxon>Cryptolaemus</taxon>
    </lineage>
</organism>
<dbReference type="AlphaFoldDB" id="A0ABD2MRI6"/>
<keyword evidence="4 5" id="KW-0539">Nucleus</keyword>
<dbReference type="InterPro" id="IPR013926">
    <property type="entry name" value="CGI121/TPRKB"/>
</dbReference>
<dbReference type="Pfam" id="PF08617">
    <property type="entry name" value="CGI-121"/>
    <property type="match status" value="1"/>
</dbReference>
<dbReference type="PANTHER" id="PTHR15840:SF10">
    <property type="entry name" value="EKC_KEOPS COMPLEX SUBUNIT TPRKB"/>
    <property type="match status" value="1"/>
</dbReference>
<keyword evidence="7" id="KW-1185">Reference proteome</keyword>
<accession>A0ABD2MRI6</accession>
<dbReference type="Gene3D" id="3.30.2380.10">
    <property type="entry name" value="CGI121/TPRKB"/>
    <property type="match status" value="1"/>
</dbReference>
<evidence type="ECO:0000256" key="3">
    <source>
        <dbReference type="ARBA" id="ARBA00022694"/>
    </source>
</evidence>
<name>A0ABD2MRI6_9CUCU</name>
<evidence type="ECO:0000313" key="7">
    <source>
        <dbReference type="Proteomes" id="UP001516400"/>
    </source>
</evidence>
<dbReference type="EMBL" id="JABFTP020000021">
    <property type="protein sequence ID" value="KAL3269064.1"/>
    <property type="molecule type" value="Genomic_DNA"/>
</dbReference>
<sequence length="155" mass="17372">MAWCLDLDPSTNSKITIWLLKNVNNAEEIQKRLFDGHLKCCIIKASLIIDPFQIAVAANKALVAESLTTKTIFTEILFNLSISKNITSSLQTFGISATDKELLIVSIDNLKETSHSLNFIEGDEVDMKILNQFTDVNMVKKIYKISDVESKTMIC</sequence>
<evidence type="ECO:0000313" key="6">
    <source>
        <dbReference type="EMBL" id="KAL3269064.1"/>
    </source>
</evidence>
<dbReference type="Proteomes" id="UP001516400">
    <property type="component" value="Unassembled WGS sequence"/>
</dbReference>